<feature type="compositionally biased region" description="Basic and acidic residues" evidence="1">
    <location>
        <begin position="54"/>
        <end position="65"/>
    </location>
</feature>
<dbReference type="EMBL" id="CM002925">
    <property type="protein sequence ID" value="KGN53750.1"/>
    <property type="molecule type" value="Genomic_DNA"/>
</dbReference>
<feature type="region of interest" description="Disordered" evidence="1">
    <location>
        <begin position="95"/>
        <end position="148"/>
    </location>
</feature>
<reference evidence="2 3" key="4">
    <citation type="journal article" date="2011" name="BMC Genomics">
        <title>RNA-Seq improves annotation of protein-coding genes in the cucumber genome.</title>
        <authorList>
            <person name="Li Z."/>
            <person name="Zhang Z."/>
            <person name="Yan P."/>
            <person name="Huang S."/>
            <person name="Fei Z."/>
            <person name="Lin K."/>
        </authorList>
    </citation>
    <scope>NUCLEOTIDE SEQUENCE [LARGE SCALE GENOMIC DNA]</scope>
    <source>
        <strain evidence="3">cv. 9930</strain>
    </source>
</reference>
<sequence length="148" mass="15361">MGGCASKPKGMDLHPSEVSATPTNKPQTQATEIVTQGNNDGGKSASTTLVDLSKSNETKQDKAGGDVELEPASGVPNYDKSTALNLTQAEKVEGIAKESEDKSEAIVKNTQTKEGHPRMTIGADAAKLDATPTPTSEPKNMAPLDVAI</sequence>
<feature type="region of interest" description="Disordered" evidence="1">
    <location>
        <begin position="1"/>
        <end position="80"/>
    </location>
</feature>
<keyword evidence="3" id="KW-1185">Reference proteome</keyword>
<feature type="compositionally biased region" description="Polar residues" evidence="1">
    <location>
        <begin position="44"/>
        <end position="53"/>
    </location>
</feature>
<dbReference type="AlphaFoldDB" id="A0A0A0KVU8"/>
<gene>
    <name evidence="2" type="ORF">Csa_4G120780</name>
</gene>
<name>A0A0A0KVU8_CUCSA</name>
<feature type="compositionally biased region" description="Polar residues" evidence="1">
    <location>
        <begin position="18"/>
        <end position="38"/>
    </location>
</feature>
<reference evidence="2 3" key="1">
    <citation type="journal article" date="2009" name="Nat. Genet.">
        <title>The genome of the cucumber, Cucumis sativus L.</title>
        <authorList>
            <person name="Huang S."/>
            <person name="Li R."/>
            <person name="Zhang Z."/>
            <person name="Li L."/>
            <person name="Gu X."/>
            <person name="Fan W."/>
            <person name="Lucas W.J."/>
            <person name="Wang X."/>
            <person name="Xie B."/>
            <person name="Ni P."/>
            <person name="Ren Y."/>
            <person name="Zhu H."/>
            <person name="Li J."/>
            <person name="Lin K."/>
            <person name="Jin W."/>
            <person name="Fei Z."/>
            <person name="Li G."/>
            <person name="Staub J."/>
            <person name="Kilian A."/>
            <person name="van der Vossen E.A."/>
            <person name="Wu Y."/>
            <person name="Guo J."/>
            <person name="He J."/>
            <person name="Jia Z."/>
            <person name="Ren Y."/>
            <person name="Tian G."/>
            <person name="Lu Y."/>
            <person name="Ruan J."/>
            <person name="Qian W."/>
            <person name="Wang M."/>
            <person name="Huang Q."/>
            <person name="Li B."/>
            <person name="Xuan Z."/>
            <person name="Cao J."/>
            <person name="Asan"/>
            <person name="Wu Z."/>
            <person name="Zhang J."/>
            <person name="Cai Q."/>
            <person name="Bai Y."/>
            <person name="Zhao B."/>
            <person name="Han Y."/>
            <person name="Li Y."/>
            <person name="Li X."/>
            <person name="Wang S."/>
            <person name="Shi Q."/>
            <person name="Liu S."/>
            <person name="Cho W.K."/>
            <person name="Kim J.Y."/>
            <person name="Xu Y."/>
            <person name="Heller-Uszynska K."/>
            <person name="Miao H."/>
            <person name="Cheng Z."/>
            <person name="Zhang S."/>
            <person name="Wu J."/>
            <person name="Yang Y."/>
            <person name="Kang H."/>
            <person name="Li M."/>
            <person name="Liang H."/>
            <person name="Ren X."/>
            <person name="Shi Z."/>
            <person name="Wen M."/>
            <person name="Jian M."/>
            <person name="Yang H."/>
            <person name="Zhang G."/>
            <person name="Yang Z."/>
            <person name="Chen R."/>
            <person name="Liu S."/>
            <person name="Li J."/>
            <person name="Ma L."/>
            <person name="Liu H."/>
            <person name="Zhou Y."/>
            <person name="Zhao J."/>
            <person name="Fang X."/>
            <person name="Li G."/>
            <person name="Fang L."/>
            <person name="Li Y."/>
            <person name="Liu D."/>
            <person name="Zheng H."/>
            <person name="Zhang Y."/>
            <person name="Qin N."/>
            <person name="Li Z."/>
            <person name="Yang G."/>
            <person name="Yang S."/>
            <person name="Bolund L."/>
            <person name="Kristiansen K."/>
            <person name="Zheng H."/>
            <person name="Li S."/>
            <person name="Zhang X."/>
            <person name="Yang H."/>
            <person name="Wang J."/>
            <person name="Sun R."/>
            <person name="Zhang B."/>
            <person name="Jiang S."/>
            <person name="Wang J."/>
            <person name="Du Y."/>
            <person name="Li S."/>
        </authorList>
    </citation>
    <scope>NUCLEOTIDE SEQUENCE [LARGE SCALE GENOMIC DNA]</scope>
    <source>
        <strain evidence="3">cv. 9930</strain>
    </source>
</reference>
<dbReference type="Gramene" id="KGN53750">
    <property type="protein sequence ID" value="KGN53750"/>
    <property type="gene ID" value="Csa_4G120780"/>
</dbReference>
<reference evidence="2 3" key="3">
    <citation type="journal article" date="2010" name="BMC Genomics">
        <title>Transcriptome sequencing and comparative analysis of cucumber flowers with different sex types.</title>
        <authorList>
            <person name="Guo S."/>
            <person name="Zheng Y."/>
            <person name="Joung J.G."/>
            <person name="Liu S."/>
            <person name="Zhang Z."/>
            <person name="Crasta O.R."/>
            <person name="Sobral B.W."/>
            <person name="Xu Y."/>
            <person name="Huang S."/>
            <person name="Fei Z."/>
        </authorList>
    </citation>
    <scope>NUCLEOTIDE SEQUENCE [LARGE SCALE GENOMIC DNA]</scope>
    <source>
        <strain evidence="3">cv. 9930</strain>
    </source>
</reference>
<accession>A0A0A0KVU8</accession>
<dbReference type="OrthoDB" id="1933276at2759"/>
<dbReference type="Proteomes" id="UP000029981">
    <property type="component" value="Chromosome 4"/>
</dbReference>
<dbReference type="KEGG" id="csv:105435210"/>
<evidence type="ECO:0000256" key="1">
    <source>
        <dbReference type="SAM" id="MobiDB-lite"/>
    </source>
</evidence>
<proteinExistence type="predicted"/>
<organism evidence="2 3">
    <name type="scientific">Cucumis sativus</name>
    <name type="common">Cucumber</name>
    <dbReference type="NCBI Taxonomy" id="3659"/>
    <lineage>
        <taxon>Eukaryota</taxon>
        <taxon>Viridiplantae</taxon>
        <taxon>Streptophyta</taxon>
        <taxon>Embryophyta</taxon>
        <taxon>Tracheophyta</taxon>
        <taxon>Spermatophyta</taxon>
        <taxon>Magnoliopsida</taxon>
        <taxon>eudicotyledons</taxon>
        <taxon>Gunneridae</taxon>
        <taxon>Pentapetalae</taxon>
        <taxon>rosids</taxon>
        <taxon>fabids</taxon>
        <taxon>Cucurbitales</taxon>
        <taxon>Cucurbitaceae</taxon>
        <taxon>Benincaseae</taxon>
        <taxon>Cucumis</taxon>
    </lineage>
</organism>
<reference evidence="2 3" key="2">
    <citation type="journal article" date="2009" name="PLoS ONE">
        <title>An integrated genetic and cytogenetic map of the cucumber genome.</title>
        <authorList>
            <person name="Ren Y."/>
            <person name="Zhang Z."/>
            <person name="Liu J."/>
            <person name="Staub J.E."/>
            <person name="Han Y."/>
            <person name="Cheng Z."/>
            <person name="Li X."/>
            <person name="Lu J."/>
            <person name="Miao H."/>
            <person name="Kang H."/>
            <person name="Xie B."/>
            <person name="Gu X."/>
            <person name="Wang X."/>
            <person name="Du Y."/>
            <person name="Jin W."/>
            <person name="Huang S."/>
        </authorList>
    </citation>
    <scope>NUCLEOTIDE SEQUENCE [LARGE SCALE GENOMIC DNA]</scope>
    <source>
        <strain evidence="3">cv. 9930</strain>
    </source>
</reference>
<evidence type="ECO:0000313" key="3">
    <source>
        <dbReference type="Proteomes" id="UP000029981"/>
    </source>
</evidence>
<evidence type="ECO:0000313" key="2">
    <source>
        <dbReference type="EMBL" id="KGN53750.1"/>
    </source>
</evidence>
<feature type="compositionally biased region" description="Basic and acidic residues" evidence="1">
    <location>
        <begin position="95"/>
        <end position="117"/>
    </location>
</feature>
<protein>
    <submittedName>
        <fullName evidence="2">Uncharacterized protein</fullName>
    </submittedName>
</protein>